<evidence type="ECO:0000256" key="4">
    <source>
        <dbReference type="ARBA" id="ARBA00022694"/>
    </source>
</evidence>
<dbReference type="Gene3D" id="2.40.50.1070">
    <property type="match status" value="1"/>
</dbReference>
<dbReference type="EMBL" id="CP040602">
    <property type="protein sequence ID" value="QCU89303.1"/>
    <property type="molecule type" value="Genomic_DNA"/>
</dbReference>
<evidence type="ECO:0000256" key="8">
    <source>
        <dbReference type="PROSITE-ProRule" id="PRU01024"/>
    </source>
</evidence>
<keyword evidence="3 7" id="KW-0949">S-adenosyl-L-methionine</keyword>
<organism evidence="10 11">
    <name type="scientific">Thiomicrorhabdus sediminis</name>
    <dbReference type="NCBI Taxonomy" id="2580412"/>
    <lineage>
        <taxon>Bacteria</taxon>
        <taxon>Pseudomonadati</taxon>
        <taxon>Pseudomonadota</taxon>
        <taxon>Gammaproteobacteria</taxon>
        <taxon>Thiotrichales</taxon>
        <taxon>Piscirickettsiaceae</taxon>
        <taxon>Thiomicrorhabdus</taxon>
    </lineage>
</organism>
<dbReference type="InterPro" id="IPR030390">
    <property type="entry name" value="MeTrfase_TrmA_AS"/>
</dbReference>
<gene>
    <name evidence="7 10" type="primary">trmA</name>
    <name evidence="10" type="ORF">FE785_00985</name>
</gene>
<keyword evidence="2 7" id="KW-0808">Transferase</keyword>
<keyword evidence="11" id="KW-1185">Reference proteome</keyword>
<dbReference type="PANTHER" id="PTHR47790">
    <property type="entry name" value="TRNA/TMRNA (URACIL-C(5))-METHYLTRANSFERASE"/>
    <property type="match status" value="1"/>
</dbReference>
<feature type="binding site" evidence="7 8">
    <location>
        <position position="298"/>
    </location>
    <ligand>
        <name>S-adenosyl-L-methionine</name>
        <dbReference type="ChEBI" id="CHEBI:59789"/>
    </ligand>
</feature>
<dbReference type="Proteomes" id="UP000304864">
    <property type="component" value="Chromosome"/>
</dbReference>
<dbReference type="SUPFAM" id="SSF53335">
    <property type="entry name" value="S-adenosyl-L-methionine-dependent methyltransferases"/>
    <property type="match status" value="1"/>
</dbReference>
<dbReference type="PANTHER" id="PTHR47790:SF2">
    <property type="entry name" value="TRNA_TMRNA (URACIL-C(5))-METHYLTRANSFERASE"/>
    <property type="match status" value="1"/>
</dbReference>
<comment type="function">
    <text evidence="7">Dual-specificity methyltransferase that catalyzes the formation of 5-methyluridine at position 54 (m5U54) in all tRNAs, and that of position 341 (m5U341) in tmRNA (transfer-mRNA).</text>
</comment>
<evidence type="ECO:0000256" key="9">
    <source>
        <dbReference type="PROSITE-ProRule" id="PRU10015"/>
    </source>
</evidence>
<dbReference type="FunFam" id="2.40.50.1070:FF:000001">
    <property type="entry name" value="tRNA/tmRNA (uracil-C(5))-methyltransferase"/>
    <property type="match status" value="1"/>
</dbReference>
<sequence length="367" mass="42024">MLCQTFPQEYEKQLNEKVARLQELVPNLKELTVFESDKSHYRARAEFRVWHEDDATDYIMFDTQTKEKVKIKQCPMALQSIDELMPQLMQAICQQAVLRQRLFQVDFLATLSGQMLVTLIYRKSIKEDQEWLAAANALKQQLPITHIIGRARKEKIVLDNDYVIEQLNVDGKQFTYQQIENSFTQPNAHMAQNMLSWARKVSGFVQTEQGGGDLIELYCGNGNFSIALSDCFNKVLATEISKTSVASAHFNIEANQVDNVTVVKMAAEEISRALQGESFNRMKDVDLASYDFSTIFVDPPRAGLDDLTRKMVCEFDNIIYVSCNPETLAFDLEHILHSHEIVSSALFDQFPYTHHIESGVFLKRKDS</sequence>
<evidence type="ECO:0000256" key="6">
    <source>
        <dbReference type="ARBA" id="ARBA00052788"/>
    </source>
</evidence>
<comment type="catalytic activity">
    <reaction evidence="5 7">
        <text>uridine(341) in tmRNA + S-adenosyl-L-methionine = 5-methyluridine(341) in tmRNA + S-adenosyl-L-homocysteine + H(+)</text>
        <dbReference type="Rhea" id="RHEA:43612"/>
        <dbReference type="Rhea" id="RHEA-COMP:10630"/>
        <dbReference type="Rhea" id="RHEA-COMP:10631"/>
        <dbReference type="ChEBI" id="CHEBI:15378"/>
        <dbReference type="ChEBI" id="CHEBI:57856"/>
        <dbReference type="ChEBI" id="CHEBI:59789"/>
        <dbReference type="ChEBI" id="CHEBI:65315"/>
        <dbReference type="ChEBI" id="CHEBI:74447"/>
    </reaction>
</comment>
<dbReference type="InterPro" id="IPR010280">
    <property type="entry name" value="U5_MeTrfase_fam"/>
</dbReference>
<protein>
    <recommendedName>
        <fullName evidence="7">tRNA/tmRNA (uracil-C(5))-methyltransferase</fullName>
        <ecNumber evidence="7">2.1.1.35</ecNumber>
    </recommendedName>
    <alternativeName>
        <fullName evidence="7">tRNA (uracil(54)-C(5))-methyltransferase</fullName>
    </alternativeName>
    <alternativeName>
        <fullName evidence="7">tRNA(m5U54)-methyltransferase</fullName>
        <shortName evidence="7">RUMT</shortName>
    </alternativeName>
    <alternativeName>
        <fullName evidence="7">tmRNA (uracil(341)-C(5))-methyltransferase</fullName>
    </alternativeName>
</protein>
<keyword evidence="4 7" id="KW-0819">tRNA processing</keyword>
<dbReference type="KEGG" id="thig:FE785_00985"/>
<evidence type="ECO:0000256" key="1">
    <source>
        <dbReference type="ARBA" id="ARBA00022603"/>
    </source>
</evidence>
<keyword evidence="1 7" id="KW-0489">Methyltransferase</keyword>
<dbReference type="Gene3D" id="3.40.50.150">
    <property type="entry name" value="Vaccinia Virus protein VP39"/>
    <property type="match status" value="1"/>
</dbReference>
<dbReference type="FunFam" id="3.40.50.150:FF:000012">
    <property type="entry name" value="tRNA/tmRNA (uracil-C(5))-methyltransferase"/>
    <property type="match status" value="1"/>
</dbReference>
<reference evidence="10 11" key="1">
    <citation type="submission" date="2019-05" db="EMBL/GenBank/DDBJ databases">
        <title>Thiomicrorhabdus sediminis sp. nov, a novel sulfur-oxidizing bacterium isolated from coastal sediment.</title>
        <authorList>
            <person name="Liu X."/>
        </authorList>
    </citation>
    <scope>NUCLEOTIDE SEQUENCE [LARGE SCALE GENOMIC DNA]</scope>
    <source>
        <strain evidence="10 11">G1</strain>
    </source>
</reference>
<evidence type="ECO:0000256" key="2">
    <source>
        <dbReference type="ARBA" id="ARBA00022679"/>
    </source>
</evidence>
<feature type="binding site" evidence="7 8">
    <location>
        <position position="185"/>
    </location>
    <ligand>
        <name>S-adenosyl-L-methionine</name>
        <dbReference type="ChEBI" id="CHEBI:59789"/>
    </ligand>
</feature>
<proteinExistence type="inferred from homology"/>
<feature type="active site" description="Nucleophile" evidence="7 8">
    <location>
        <position position="323"/>
    </location>
</feature>
<feature type="active site" evidence="9">
    <location>
        <position position="323"/>
    </location>
</feature>
<dbReference type="CDD" id="cd02440">
    <property type="entry name" value="AdoMet_MTases"/>
    <property type="match status" value="1"/>
</dbReference>
<evidence type="ECO:0000256" key="3">
    <source>
        <dbReference type="ARBA" id="ARBA00022691"/>
    </source>
</evidence>
<dbReference type="RefSeq" id="WP_138563531.1">
    <property type="nucleotide sequence ID" value="NZ_CP040602.1"/>
</dbReference>
<feature type="binding site" evidence="7 8">
    <location>
        <position position="218"/>
    </location>
    <ligand>
        <name>S-adenosyl-L-methionine</name>
        <dbReference type="ChEBI" id="CHEBI:59789"/>
    </ligand>
</feature>
<dbReference type="GO" id="GO:0000049">
    <property type="term" value="F:tRNA binding"/>
    <property type="evidence" value="ECO:0007669"/>
    <property type="project" value="TreeGrafter"/>
</dbReference>
<dbReference type="HAMAP" id="MF_01011">
    <property type="entry name" value="RNA_methyltr_TrmA"/>
    <property type="match status" value="1"/>
</dbReference>
<accession>A0A4V1HHK1</accession>
<comment type="similarity">
    <text evidence="7">Belongs to the class I-like SAM-binding methyltransferase superfamily. RNA M5U methyltransferase family. TrmA subfamily.</text>
</comment>
<feature type="binding site" evidence="7 8">
    <location>
        <position position="239"/>
    </location>
    <ligand>
        <name>S-adenosyl-L-methionine</name>
        <dbReference type="ChEBI" id="CHEBI:59789"/>
    </ligand>
</feature>
<comment type="catalytic activity">
    <reaction evidence="6 7">
        <text>uridine(54) in tRNA + S-adenosyl-L-methionine = 5-methyluridine(54) in tRNA + S-adenosyl-L-homocysteine + H(+)</text>
        <dbReference type="Rhea" id="RHEA:42712"/>
        <dbReference type="Rhea" id="RHEA-COMP:10167"/>
        <dbReference type="Rhea" id="RHEA-COMP:10193"/>
        <dbReference type="ChEBI" id="CHEBI:15378"/>
        <dbReference type="ChEBI" id="CHEBI:57856"/>
        <dbReference type="ChEBI" id="CHEBI:59789"/>
        <dbReference type="ChEBI" id="CHEBI:65315"/>
        <dbReference type="ChEBI" id="CHEBI:74447"/>
        <dbReference type="EC" id="2.1.1.35"/>
    </reaction>
</comment>
<dbReference type="OrthoDB" id="9804590at2"/>
<dbReference type="InterPro" id="IPR011869">
    <property type="entry name" value="TrmA_MeTrfase"/>
</dbReference>
<name>A0A4V1HHK1_9GAMM</name>
<dbReference type="GO" id="GO:0030697">
    <property type="term" value="F:tRNA (uracil(54)-C5)-methyltransferase activity, S-adenosyl methionine-dependent"/>
    <property type="evidence" value="ECO:0007669"/>
    <property type="project" value="UniProtKB-UniRule"/>
</dbReference>
<feature type="binding site" evidence="7">
    <location>
        <position position="223"/>
    </location>
    <ligand>
        <name>S-adenosyl-L-methionine</name>
        <dbReference type="ChEBI" id="CHEBI:59789"/>
    </ligand>
</feature>
<dbReference type="Pfam" id="PF05958">
    <property type="entry name" value="tRNA_U5-meth_tr"/>
    <property type="match status" value="1"/>
</dbReference>
<dbReference type="GO" id="GO:0005829">
    <property type="term" value="C:cytosol"/>
    <property type="evidence" value="ECO:0007669"/>
    <property type="project" value="TreeGrafter"/>
</dbReference>
<dbReference type="InterPro" id="IPR029063">
    <property type="entry name" value="SAM-dependent_MTases_sf"/>
</dbReference>
<evidence type="ECO:0000313" key="10">
    <source>
        <dbReference type="EMBL" id="QCU89303.1"/>
    </source>
</evidence>
<dbReference type="AlphaFoldDB" id="A0A4V1HHK1"/>
<dbReference type="NCBIfam" id="TIGR02143">
    <property type="entry name" value="trmA_only"/>
    <property type="match status" value="1"/>
</dbReference>
<evidence type="ECO:0000256" key="7">
    <source>
        <dbReference type="HAMAP-Rule" id="MF_01011"/>
    </source>
</evidence>
<dbReference type="GO" id="GO:0019843">
    <property type="term" value="F:rRNA binding"/>
    <property type="evidence" value="ECO:0007669"/>
    <property type="project" value="TreeGrafter"/>
</dbReference>
<dbReference type="PROSITE" id="PS01230">
    <property type="entry name" value="TRMA_1"/>
    <property type="match status" value="1"/>
</dbReference>
<feature type="active site" description="Proton acceptor" evidence="7">
    <location>
        <position position="357"/>
    </location>
</feature>
<dbReference type="GO" id="GO:0030488">
    <property type="term" value="P:tRNA methylation"/>
    <property type="evidence" value="ECO:0007669"/>
    <property type="project" value="UniProtKB-UniRule"/>
</dbReference>
<evidence type="ECO:0000256" key="5">
    <source>
        <dbReference type="ARBA" id="ARBA00051255"/>
    </source>
</evidence>
<dbReference type="InterPro" id="IPR030391">
    <property type="entry name" value="MeTrfase_TrmA_CS"/>
</dbReference>
<dbReference type="PROSITE" id="PS01231">
    <property type="entry name" value="TRMA_2"/>
    <property type="match status" value="1"/>
</dbReference>
<evidence type="ECO:0000313" key="11">
    <source>
        <dbReference type="Proteomes" id="UP000304864"/>
    </source>
</evidence>
<dbReference type="PROSITE" id="PS51687">
    <property type="entry name" value="SAM_MT_RNA_M5U"/>
    <property type="match status" value="1"/>
</dbReference>
<dbReference type="EC" id="2.1.1.35" evidence="7"/>